<dbReference type="PROSITE" id="PS00107">
    <property type="entry name" value="PROTEIN_KINASE_ATP"/>
    <property type="match status" value="1"/>
</dbReference>
<evidence type="ECO:0000256" key="3">
    <source>
        <dbReference type="ARBA" id="ARBA00022741"/>
    </source>
</evidence>
<dbReference type="GO" id="GO:0000922">
    <property type="term" value="C:spindle pole"/>
    <property type="evidence" value="ECO:0007669"/>
    <property type="project" value="TreeGrafter"/>
</dbReference>
<dbReference type="GO" id="GO:0004674">
    <property type="term" value="F:protein serine/threonine kinase activity"/>
    <property type="evidence" value="ECO:0007669"/>
    <property type="project" value="UniProtKB-KW"/>
</dbReference>
<evidence type="ECO:0000256" key="1">
    <source>
        <dbReference type="ARBA" id="ARBA00022527"/>
    </source>
</evidence>
<evidence type="ECO:0000256" key="7">
    <source>
        <dbReference type="SAM" id="MobiDB-lite"/>
    </source>
</evidence>
<dbReference type="InterPro" id="IPR036947">
    <property type="entry name" value="POLO_box_dom_sf"/>
</dbReference>
<dbReference type="STRING" id="1447875.A0A2B7XZU0"/>
<evidence type="ECO:0000259" key="8">
    <source>
        <dbReference type="PROSITE" id="PS50011"/>
    </source>
</evidence>
<keyword evidence="1" id="KW-0723">Serine/threonine-protein kinase</keyword>
<dbReference type="InterPro" id="IPR017441">
    <property type="entry name" value="Protein_kinase_ATP_BS"/>
</dbReference>
<dbReference type="Gene3D" id="1.10.510.10">
    <property type="entry name" value="Transferase(Phosphotransferase) domain 1"/>
    <property type="match status" value="1"/>
</dbReference>
<feature type="compositionally biased region" description="Basic and acidic residues" evidence="7">
    <location>
        <begin position="15"/>
        <end position="25"/>
    </location>
</feature>
<feature type="compositionally biased region" description="Polar residues" evidence="7">
    <location>
        <begin position="471"/>
        <end position="489"/>
    </location>
</feature>
<feature type="compositionally biased region" description="Basic and acidic residues" evidence="7">
    <location>
        <begin position="663"/>
        <end position="672"/>
    </location>
</feature>
<keyword evidence="10" id="KW-1185">Reference proteome</keyword>
<keyword evidence="2" id="KW-0808">Transferase</keyword>
<dbReference type="InterPro" id="IPR008271">
    <property type="entry name" value="Ser/Thr_kinase_AS"/>
</dbReference>
<organism evidence="9 10">
    <name type="scientific">Helicocarpus griseus UAMH5409</name>
    <dbReference type="NCBI Taxonomy" id="1447875"/>
    <lineage>
        <taxon>Eukaryota</taxon>
        <taxon>Fungi</taxon>
        <taxon>Dikarya</taxon>
        <taxon>Ascomycota</taxon>
        <taxon>Pezizomycotina</taxon>
        <taxon>Eurotiomycetes</taxon>
        <taxon>Eurotiomycetidae</taxon>
        <taxon>Onygenales</taxon>
        <taxon>Ajellomycetaceae</taxon>
        <taxon>Helicocarpus</taxon>
    </lineage>
</organism>
<feature type="compositionally biased region" description="Basic and acidic residues" evidence="7">
    <location>
        <begin position="608"/>
        <end position="626"/>
    </location>
</feature>
<comment type="caution">
    <text evidence="9">The sequence shown here is derived from an EMBL/GenBank/DDBJ whole genome shotgun (WGS) entry which is preliminary data.</text>
</comment>
<evidence type="ECO:0000256" key="5">
    <source>
        <dbReference type="ARBA" id="ARBA00022840"/>
    </source>
</evidence>
<dbReference type="Gene3D" id="3.30.1120.30">
    <property type="entry name" value="POLO box domain"/>
    <property type="match status" value="1"/>
</dbReference>
<dbReference type="GO" id="GO:0005634">
    <property type="term" value="C:nucleus"/>
    <property type="evidence" value="ECO:0007669"/>
    <property type="project" value="TreeGrafter"/>
</dbReference>
<dbReference type="PANTHER" id="PTHR24345">
    <property type="entry name" value="SERINE/THREONINE-PROTEIN KINASE PLK"/>
    <property type="match status" value="1"/>
</dbReference>
<dbReference type="CDD" id="cd13118">
    <property type="entry name" value="POLO_box_1"/>
    <property type="match status" value="1"/>
</dbReference>
<feature type="compositionally biased region" description="Basic and acidic residues" evidence="7">
    <location>
        <begin position="444"/>
        <end position="456"/>
    </location>
</feature>
<dbReference type="GO" id="GO:0005737">
    <property type="term" value="C:cytoplasm"/>
    <property type="evidence" value="ECO:0007669"/>
    <property type="project" value="TreeGrafter"/>
</dbReference>
<feature type="compositionally biased region" description="Polar residues" evidence="7">
    <location>
        <begin position="512"/>
        <end position="526"/>
    </location>
</feature>
<protein>
    <submittedName>
        <fullName evidence="9">PLK protein kinase</fullName>
    </submittedName>
</protein>
<dbReference type="SMART" id="SM00220">
    <property type="entry name" value="S_TKc"/>
    <property type="match status" value="1"/>
</dbReference>
<feature type="compositionally biased region" description="Low complexity" evidence="7">
    <location>
        <begin position="673"/>
        <end position="698"/>
    </location>
</feature>
<dbReference type="Gene3D" id="3.30.200.20">
    <property type="entry name" value="Phosphorylase Kinase, domain 1"/>
    <property type="match status" value="1"/>
</dbReference>
<dbReference type="FunFam" id="1.10.510.10:FF:000652">
    <property type="entry name" value="Serine/threonine-protein kinase"/>
    <property type="match status" value="1"/>
</dbReference>
<proteinExistence type="predicted"/>
<dbReference type="FunFam" id="3.30.200.20:FF:000042">
    <property type="entry name" value="Aurora kinase A"/>
    <property type="match status" value="1"/>
</dbReference>
<reference evidence="9 10" key="1">
    <citation type="submission" date="2017-10" db="EMBL/GenBank/DDBJ databases">
        <title>Comparative genomics in systemic dimorphic fungi from Ajellomycetaceae.</title>
        <authorList>
            <person name="Munoz J.F."/>
            <person name="Mcewen J.G."/>
            <person name="Clay O.K."/>
            <person name="Cuomo C.A."/>
        </authorList>
    </citation>
    <scope>NUCLEOTIDE SEQUENCE [LARGE SCALE GENOMIC DNA]</scope>
    <source>
        <strain evidence="9 10">UAMH5409</strain>
    </source>
</reference>
<feature type="domain" description="Protein kinase" evidence="8">
    <location>
        <begin position="58"/>
        <end position="319"/>
    </location>
</feature>
<dbReference type="GO" id="GO:0007052">
    <property type="term" value="P:mitotic spindle organization"/>
    <property type="evidence" value="ECO:0007669"/>
    <property type="project" value="TreeGrafter"/>
</dbReference>
<dbReference type="GO" id="GO:0005524">
    <property type="term" value="F:ATP binding"/>
    <property type="evidence" value="ECO:0007669"/>
    <property type="project" value="UniProtKB-UniRule"/>
</dbReference>
<dbReference type="PROSITE" id="PS00108">
    <property type="entry name" value="PROTEIN_KINASE_ST"/>
    <property type="match status" value="1"/>
</dbReference>
<dbReference type="SUPFAM" id="SSF56112">
    <property type="entry name" value="Protein kinase-like (PK-like)"/>
    <property type="match status" value="1"/>
</dbReference>
<evidence type="ECO:0000313" key="9">
    <source>
        <dbReference type="EMBL" id="PGH14736.1"/>
    </source>
</evidence>
<dbReference type="SUPFAM" id="SSF82615">
    <property type="entry name" value="Polo-box domain"/>
    <property type="match status" value="2"/>
</dbReference>
<keyword evidence="3 6" id="KW-0547">Nucleotide-binding</keyword>
<dbReference type="InterPro" id="IPR033695">
    <property type="entry name" value="POLO_box_2"/>
</dbReference>
<dbReference type="InterPro" id="IPR000719">
    <property type="entry name" value="Prot_kinase_dom"/>
</dbReference>
<keyword evidence="5 6" id="KW-0067">ATP-binding</keyword>
<dbReference type="FunFam" id="3.30.1120.30:FF:000004">
    <property type="entry name" value="Serine/threonine-protein kinase"/>
    <property type="match status" value="1"/>
</dbReference>
<dbReference type="InterPro" id="IPR011009">
    <property type="entry name" value="Kinase-like_dom_sf"/>
</dbReference>
<feature type="compositionally biased region" description="Polar residues" evidence="7">
    <location>
        <begin position="574"/>
        <end position="602"/>
    </location>
</feature>
<gene>
    <name evidence="9" type="ORF">AJ79_02902</name>
</gene>
<dbReference type="OrthoDB" id="408964at2759"/>
<keyword evidence="4 9" id="KW-0418">Kinase</keyword>
<feature type="region of interest" description="Disordered" evidence="7">
    <location>
        <begin position="1"/>
        <end position="53"/>
    </location>
</feature>
<evidence type="ECO:0000313" key="10">
    <source>
        <dbReference type="Proteomes" id="UP000223968"/>
    </source>
</evidence>
<evidence type="ECO:0000256" key="6">
    <source>
        <dbReference type="PROSITE-ProRule" id="PRU10141"/>
    </source>
</evidence>
<dbReference type="GO" id="GO:0000776">
    <property type="term" value="C:kinetochore"/>
    <property type="evidence" value="ECO:0007669"/>
    <property type="project" value="TreeGrafter"/>
</dbReference>
<dbReference type="GO" id="GO:0005816">
    <property type="term" value="C:spindle pole body"/>
    <property type="evidence" value="ECO:0007669"/>
    <property type="project" value="TreeGrafter"/>
</dbReference>
<dbReference type="Pfam" id="PF00069">
    <property type="entry name" value="Pkinase"/>
    <property type="match status" value="1"/>
</dbReference>
<accession>A0A2B7XZU0</accession>
<evidence type="ECO:0000256" key="4">
    <source>
        <dbReference type="ARBA" id="ARBA00022777"/>
    </source>
</evidence>
<dbReference type="InterPro" id="IPR033701">
    <property type="entry name" value="POLO_box_1"/>
</dbReference>
<feature type="compositionally biased region" description="Polar residues" evidence="7">
    <location>
        <begin position="1"/>
        <end position="11"/>
    </location>
</feature>
<feature type="region of interest" description="Disordered" evidence="7">
    <location>
        <begin position="423"/>
        <end position="699"/>
    </location>
</feature>
<dbReference type="Proteomes" id="UP000223968">
    <property type="component" value="Unassembled WGS sequence"/>
</dbReference>
<sequence length="1169" mass="130831">MEALSPRSTNILPKPKTEPMKKASVKEAPPQKAARPSKNHAPPPPAVVHEPEDGGEQYITGKFLGKGGFAVCYEGRLARNNKVYAMKVVKSEMNQKKMEEKFRTELQIHSKMRQPNIVGFYRAFAFQQSTYVILELCPNGSVMDMVRKRKCLSLPEVRRFMIQLCGAVKYMHKRNVAHRDLKMGNLFLDHNMNIKVGDFGLAAIILSEKDEKRRRTLCGTPNYIAPEVLDRSKGGHNQKVDIWSLGVIFFAMLTGYPPFQSKTQDEIYKKVKNLTYVWPKESEGANYIPVEAKHLVSSCLNLDEDERPEPDQIVDHAFFNMYNGCIPRQLDPATRLSTPTWLMAQDPRGDRMSHGYSLDHDIKYFEKISHTRNPDERYLICKNEFYTECGVGRAPSGLTRRPAGKRCSKSAFAECAAEEEKGLQPIVPIPEDRVYSYSTGPDGDWSREDGDSDGHPDPASPIDDEPIPKMRSSSLKQQAASVARTNSALAAQIRRKEGQPQSHAALLRQQAVPRQSTRNASSQNPQPDMRLAAENEHPLPANSPPHRLLSERPIRARRVASGYSASVRERDIPPNTSMPKSVSEPVNLTIGKTRSQSRQQIAALSRGKSREELRTQDRIEPVDVMKDMYGSVRGMSRAVKIEPPEAERQRQREQPPNSQNQTREMKSEERCRSANSNGSNGSKSTSSSSKSRSTLGLSPLIHPDEHAELMPGTSIDEVMSDLKAYLQNFDQLYAPSASTSRAWQRQTFSSLYDPHPYVVKWVDYTNRYGIGYVLDDGSVGCVFKAEHGRPASCVVVRDGERHIRRKAQAKENPRYPYSDADQLVPRNGQPVEFYENLVTQEDSYSGGGTKRVLVQPDAFEVKNHSGPGGPGIKVRMNSGVDSARCDAEKVKRVKLVDQFGKYMIGALGRGEDCLVEHDVNSSPQSSGDVRQYVKFYQRLGNVGIWGFGDGAFQFNFPDHTKLVISLSSCASQDSFEPRPCQADFYHLSPSAARYLSSRGRMHPAGFDTRAVISENLETYLAALSGHPTHPSGISASRFSDILEANSFREKMDFVIQVLNCWLGSRRLGSRVVRHQAPSATSDRTVPDELTFKRGYRGEMFWNGSQEKSWILPMGSKFVWVTVGAHGGDGEYFAVQLKGNPDSGSVECVGAEEMKDLQDQLMALTVRPPR</sequence>
<dbReference type="AlphaFoldDB" id="A0A2B7XZU0"/>
<dbReference type="CDD" id="cd14099">
    <property type="entry name" value="STKc_PLK"/>
    <property type="match status" value="1"/>
</dbReference>
<dbReference type="PANTHER" id="PTHR24345:SF0">
    <property type="entry name" value="CELL CYCLE SERINE_THREONINE-PROTEIN KINASE CDC5_MSD2"/>
    <property type="match status" value="1"/>
</dbReference>
<feature type="compositionally biased region" description="Basic and acidic residues" evidence="7">
    <location>
        <begin position="639"/>
        <end position="653"/>
    </location>
</feature>
<evidence type="ECO:0000256" key="2">
    <source>
        <dbReference type="ARBA" id="ARBA00022679"/>
    </source>
</evidence>
<dbReference type="PROSITE" id="PS50011">
    <property type="entry name" value="PROTEIN_KINASE_DOM"/>
    <property type="match status" value="1"/>
</dbReference>
<name>A0A2B7XZU0_9EURO</name>
<feature type="binding site" evidence="6">
    <location>
        <position position="87"/>
    </location>
    <ligand>
        <name>ATP</name>
        <dbReference type="ChEBI" id="CHEBI:30616"/>
    </ligand>
</feature>
<dbReference type="EMBL" id="PDNB01000032">
    <property type="protein sequence ID" value="PGH14736.1"/>
    <property type="molecule type" value="Genomic_DNA"/>
</dbReference>
<dbReference type="CDD" id="cd13117">
    <property type="entry name" value="POLO_box_2"/>
    <property type="match status" value="1"/>
</dbReference>